<dbReference type="AlphaFoldDB" id="A0A9N9GC10"/>
<reference evidence="1" key="1">
    <citation type="submission" date="2021-06" db="EMBL/GenBank/DDBJ databases">
        <authorList>
            <person name="Kallberg Y."/>
            <person name="Tangrot J."/>
            <person name="Rosling A."/>
        </authorList>
    </citation>
    <scope>NUCLEOTIDE SEQUENCE</scope>
    <source>
        <strain evidence="1">BR232B</strain>
    </source>
</reference>
<dbReference type="OrthoDB" id="2443901at2759"/>
<gene>
    <name evidence="1" type="ORF">PBRASI_LOCUS7165</name>
</gene>
<dbReference type="EMBL" id="CAJVPI010001055">
    <property type="protein sequence ID" value="CAG8591829.1"/>
    <property type="molecule type" value="Genomic_DNA"/>
</dbReference>
<evidence type="ECO:0000313" key="2">
    <source>
        <dbReference type="Proteomes" id="UP000789739"/>
    </source>
</evidence>
<organism evidence="1 2">
    <name type="scientific">Paraglomus brasilianum</name>
    <dbReference type="NCBI Taxonomy" id="144538"/>
    <lineage>
        <taxon>Eukaryota</taxon>
        <taxon>Fungi</taxon>
        <taxon>Fungi incertae sedis</taxon>
        <taxon>Mucoromycota</taxon>
        <taxon>Glomeromycotina</taxon>
        <taxon>Glomeromycetes</taxon>
        <taxon>Paraglomerales</taxon>
        <taxon>Paraglomeraceae</taxon>
        <taxon>Paraglomus</taxon>
    </lineage>
</organism>
<keyword evidence="2" id="KW-1185">Reference proteome</keyword>
<accession>A0A9N9GC10</accession>
<name>A0A9N9GC10_9GLOM</name>
<evidence type="ECO:0000313" key="1">
    <source>
        <dbReference type="EMBL" id="CAG8591829.1"/>
    </source>
</evidence>
<dbReference type="Proteomes" id="UP000789739">
    <property type="component" value="Unassembled WGS sequence"/>
</dbReference>
<comment type="caution">
    <text evidence="1">The sequence shown here is derived from an EMBL/GenBank/DDBJ whole genome shotgun (WGS) entry which is preliminary data.</text>
</comment>
<feature type="non-terminal residue" evidence="1">
    <location>
        <position position="189"/>
    </location>
</feature>
<protein>
    <submittedName>
        <fullName evidence="1">7290_t:CDS:1</fullName>
    </submittedName>
</protein>
<proteinExistence type="predicted"/>
<sequence>MRSDALLAAKRVTACRPLWLRTAAEAAEGYKYCPVSSDGITANHVPSFFPPLKQKLVANAKKCLSIDQIKHEATIAAFTDGAESMSIARQAILTDLGMAGLDNNPFLKHEASADGLEPNSTNKRLCTPSPFLRSSLPSAEILLSDSDDEPNSNGGSLPQKEFRWVVMDIDISDKWHLFKETSLKLAKEE</sequence>